<dbReference type="GO" id="GO:0032259">
    <property type="term" value="P:methylation"/>
    <property type="evidence" value="ECO:0007669"/>
    <property type="project" value="UniProtKB-KW"/>
</dbReference>
<comment type="caution">
    <text evidence="5">The sequence shown here is derived from an EMBL/GenBank/DDBJ whole genome shotgun (WGS) entry which is preliminary data.</text>
</comment>
<dbReference type="Gene3D" id="3.10.196.10">
    <property type="entry name" value="Vitamin B12-dependent methionine synthase, activation domain"/>
    <property type="match status" value="2"/>
</dbReference>
<feature type="non-terminal residue" evidence="5">
    <location>
        <position position="1"/>
    </location>
</feature>
<dbReference type="GO" id="GO:0008705">
    <property type="term" value="F:methionine synthase activity"/>
    <property type="evidence" value="ECO:0007669"/>
    <property type="project" value="InterPro"/>
</dbReference>
<dbReference type="PANTHER" id="PTHR45833">
    <property type="entry name" value="METHIONINE SYNTHASE"/>
    <property type="match status" value="1"/>
</dbReference>
<dbReference type="GO" id="GO:0046872">
    <property type="term" value="F:metal ion binding"/>
    <property type="evidence" value="ECO:0007669"/>
    <property type="project" value="UniProtKB-KW"/>
</dbReference>
<evidence type="ECO:0000313" key="6">
    <source>
        <dbReference type="Proteomes" id="UP000018853"/>
    </source>
</evidence>
<dbReference type="PANTHER" id="PTHR45833:SF1">
    <property type="entry name" value="METHIONINE SYNTHASE"/>
    <property type="match status" value="1"/>
</dbReference>
<feature type="non-terminal residue" evidence="5">
    <location>
        <position position="157"/>
    </location>
</feature>
<reference evidence="5 6" key="1">
    <citation type="submission" date="2013-12" db="EMBL/GenBank/DDBJ databases">
        <title>A Varibaculum cambriense genome reconstructed from a premature infant gut community with otherwise low bacterial novelty that shifts toward anaerobic metabolism during the third week of life.</title>
        <authorList>
            <person name="Brown C.T."/>
            <person name="Sharon I."/>
            <person name="Thomas B.C."/>
            <person name="Castelle C.J."/>
            <person name="Morowitz M.J."/>
            <person name="Banfield J.F."/>
        </authorList>
    </citation>
    <scope>NUCLEOTIDE SEQUENCE [LARGE SCALE GENOMIC DNA]</scope>
    <source>
        <strain evidence="6">DORA_A_5_14_21</strain>
    </source>
</reference>
<dbReference type="GO" id="GO:0046653">
    <property type="term" value="P:tetrahydrofolate metabolic process"/>
    <property type="evidence" value="ECO:0007669"/>
    <property type="project" value="TreeGrafter"/>
</dbReference>
<dbReference type="PROSITE" id="PS50974">
    <property type="entry name" value="ADOMET_ACTIVATION"/>
    <property type="match status" value="1"/>
</dbReference>
<protein>
    <submittedName>
        <fullName evidence="5">Methionine synthase</fullName>
    </submittedName>
</protein>
<gene>
    <name evidence="5" type="ORF">Q609_ECAC02743G0001</name>
</gene>
<keyword evidence="2" id="KW-0170">Cobalt</keyword>
<feature type="domain" description="AdoMet activation" evidence="4">
    <location>
        <begin position="1"/>
        <end position="157"/>
    </location>
</feature>
<evidence type="ECO:0000256" key="3">
    <source>
        <dbReference type="PROSITE-ProRule" id="PRU00346"/>
    </source>
</evidence>
<dbReference type="GO" id="GO:0005829">
    <property type="term" value="C:cytosol"/>
    <property type="evidence" value="ECO:0007669"/>
    <property type="project" value="TreeGrafter"/>
</dbReference>
<keyword evidence="3" id="KW-0808">Transferase</keyword>
<dbReference type="Proteomes" id="UP000018853">
    <property type="component" value="Unassembled WGS sequence"/>
</dbReference>
<dbReference type="AlphaFoldDB" id="W1W7D5"/>
<keyword evidence="1" id="KW-0479">Metal-binding</keyword>
<dbReference type="EMBL" id="AZLZ01002743">
    <property type="protein sequence ID" value="ETJ12935.1"/>
    <property type="molecule type" value="Genomic_DNA"/>
</dbReference>
<organism evidence="5 6">
    <name type="scientific">Escherichia coli DORA_A_5_14_21</name>
    <dbReference type="NCBI Taxonomy" id="1403943"/>
    <lineage>
        <taxon>Bacteria</taxon>
        <taxon>Pseudomonadati</taxon>
        <taxon>Pseudomonadota</taxon>
        <taxon>Gammaproteobacteria</taxon>
        <taxon>Enterobacterales</taxon>
        <taxon>Enterobacteriaceae</taxon>
        <taxon>Escherichia</taxon>
    </lineage>
</organism>
<sequence length="157" mass="17294">ANDMLDKLSAEKTLNPRGVVGLFPANRVGDDIEIYRDETRTHVINVSHHLRQQTEKTGFPNYCLADFVAPKLSGKADYIGAFAVTGGLEEDALADAFEAQHDDYNKIMVKALADRLAEAFAEYLHERVRKVYWGLLSSSSGRPVSQALALGRPTCLA</sequence>
<proteinExistence type="predicted"/>
<keyword evidence="3" id="KW-0489">Methyltransferase</keyword>
<evidence type="ECO:0000259" key="4">
    <source>
        <dbReference type="PROSITE" id="PS50974"/>
    </source>
</evidence>
<dbReference type="GO" id="GO:0050667">
    <property type="term" value="P:homocysteine metabolic process"/>
    <property type="evidence" value="ECO:0007669"/>
    <property type="project" value="TreeGrafter"/>
</dbReference>
<evidence type="ECO:0000256" key="1">
    <source>
        <dbReference type="ARBA" id="ARBA00022723"/>
    </source>
</evidence>
<dbReference type="InterPro" id="IPR050554">
    <property type="entry name" value="Met_Synthase/Corrinoid"/>
</dbReference>
<dbReference type="Pfam" id="PF02965">
    <property type="entry name" value="Met_synt_B12"/>
    <property type="match status" value="1"/>
</dbReference>
<dbReference type="InterPro" id="IPR004223">
    <property type="entry name" value="VitB12-dep_Met_synth_activ_dom"/>
</dbReference>
<dbReference type="SUPFAM" id="SSF56507">
    <property type="entry name" value="Methionine synthase activation domain-like"/>
    <property type="match status" value="1"/>
</dbReference>
<evidence type="ECO:0000313" key="5">
    <source>
        <dbReference type="EMBL" id="ETJ12935.1"/>
    </source>
</evidence>
<evidence type="ECO:0000256" key="2">
    <source>
        <dbReference type="ARBA" id="ARBA00023285"/>
    </source>
</evidence>
<accession>W1W7D5</accession>
<dbReference type="InterPro" id="IPR037010">
    <property type="entry name" value="VitB12-dep_Met_synth_activ_sf"/>
</dbReference>
<name>W1W7D5_ECOLX</name>